<dbReference type="GO" id="GO:0005886">
    <property type="term" value="C:plasma membrane"/>
    <property type="evidence" value="ECO:0007669"/>
    <property type="project" value="UniProtKB-SubCell"/>
</dbReference>
<keyword evidence="2" id="KW-1003">Cell membrane</keyword>
<dbReference type="RefSeq" id="WP_257742933.1">
    <property type="nucleotide sequence ID" value="NZ_CP096115.1"/>
</dbReference>
<gene>
    <name evidence="8" type="ORF">L6E24_01270</name>
</gene>
<evidence type="ECO:0000256" key="5">
    <source>
        <dbReference type="ARBA" id="ARBA00023136"/>
    </source>
</evidence>
<evidence type="ECO:0000256" key="1">
    <source>
        <dbReference type="ARBA" id="ARBA00004651"/>
    </source>
</evidence>
<dbReference type="PANTHER" id="PTHR35402">
    <property type="entry name" value="INTEGRAL MEMBRANE PROTEIN-RELATED"/>
    <property type="match status" value="1"/>
</dbReference>
<protein>
    <submittedName>
        <fullName evidence="8">Type II secretion system F family protein</fullName>
    </submittedName>
</protein>
<dbReference type="GeneID" id="74306283"/>
<accession>A0A9E7TKJ4</accession>
<dbReference type="PANTHER" id="PTHR35402:SF1">
    <property type="entry name" value="TYPE II SECRETION SYSTEM PROTEIN GSPF DOMAIN-CONTAINING PROTEIN"/>
    <property type="match status" value="1"/>
</dbReference>
<reference evidence="8" key="1">
    <citation type="submission" date="2022-04" db="EMBL/GenBank/DDBJ databases">
        <title>Complete genome of Methanoplanus endosymbiosus DSM 3599.</title>
        <authorList>
            <person name="Chen S.-C."/>
            <person name="You Y.-T."/>
            <person name="Zhou Y.-Z."/>
            <person name="Lai M.-C."/>
        </authorList>
    </citation>
    <scope>NUCLEOTIDE SEQUENCE</scope>
    <source>
        <strain evidence="8">DSM 3599</strain>
    </source>
</reference>
<dbReference type="KEGG" id="mend:L6E24_01270"/>
<feature type="domain" description="Type II secretion system protein GspF" evidence="7">
    <location>
        <begin position="138"/>
        <end position="265"/>
    </location>
</feature>
<evidence type="ECO:0000313" key="9">
    <source>
        <dbReference type="Proteomes" id="UP001060368"/>
    </source>
</evidence>
<feature type="transmembrane region" description="Helical" evidence="6">
    <location>
        <begin position="88"/>
        <end position="118"/>
    </location>
</feature>
<keyword evidence="3 6" id="KW-0812">Transmembrane</keyword>
<dbReference type="InterPro" id="IPR056569">
    <property type="entry name" value="ArlJ-like"/>
</dbReference>
<dbReference type="InterPro" id="IPR018076">
    <property type="entry name" value="T2SS_GspF_dom"/>
</dbReference>
<evidence type="ECO:0000256" key="2">
    <source>
        <dbReference type="ARBA" id="ARBA00022475"/>
    </source>
</evidence>
<proteinExistence type="predicted"/>
<keyword evidence="5 6" id="KW-0472">Membrane</keyword>
<evidence type="ECO:0000256" key="3">
    <source>
        <dbReference type="ARBA" id="ARBA00022692"/>
    </source>
</evidence>
<dbReference type="EMBL" id="CP096115">
    <property type="protein sequence ID" value="UUX92789.1"/>
    <property type="molecule type" value="Genomic_DNA"/>
</dbReference>
<evidence type="ECO:0000259" key="7">
    <source>
        <dbReference type="Pfam" id="PF00482"/>
    </source>
</evidence>
<name>A0A9E7TKJ4_9EURY</name>
<evidence type="ECO:0000256" key="4">
    <source>
        <dbReference type="ARBA" id="ARBA00022989"/>
    </source>
</evidence>
<evidence type="ECO:0000313" key="8">
    <source>
        <dbReference type="EMBL" id="UUX92789.1"/>
    </source>
</evidence>
<organism evidence="8 9">
    <name type="scientific">Methanoplanus endosymbiosus</name>
    <dbReference type="NCBI Taxonomy" id="33865"/>
    <lineage>
        <taxon>Archaea</taxon>
        <taxon>Methanobacteriati</taxon>
        <taxon>Methanobacteriota</taxon>
        <taxon>Stenosarchaea group</taxon>
        <taxon>Methanomicrobia</taxon>
        <taxon>Methanomicrobiales</taxon>
        <taxon>Methanomicrobiaceae</taxon>
        <taxon>Methanoplanus</taxon>
    </lineage>
</organism>
<feature type="transmembrane region" description="Helical" evidence="6">
    <location>
        <begin position="42"/>
        <end position="68"/>
    </location>
</feature>
<keyword evidence="9" id="KW-1185">Reference proteome</keyword>
<sequence length="307" mass="33921">MNSLERFCFNLMGDRARKKRDDYLSLRTDMVKARMKTPFEAYLATAYVSAIVAGLLMAFVIGIITYALKLPSLVVYRGEVPDIVVTLSQYNLIIGTVLVVILSLLIFGGVTYSLFLIYPGILAKERKRNIDATLPYAINYITAMSTAGITPAEVFRLLGESPIYGESSVEARFVARDVDIFGKDLVEALRIAGQYTPSARMKDFYQGAVASISSGSNLSDYFRNKAGQYTRENRQEQKTFLETLGLISESYVTALVAGTLFLIILQSIMSTISGSSNPLFLYAVIYGIIPMGSIMFVILIDSMTPEV</sequence>
<keyword evidence="4 6" id="KW-1133">Transmembrane helix</keyword>
<comment type="subcellular location">
    <subcellularLocation>
        <location evidence="1">Cell membrane</location>
        <topology evidence="1">Multi-pass membrane protein</topology>
    </subcellularLocation>
</comment>
<dbReference type="Pfam" id="PF00482">
    <property type="entry name" value="T2SSF"/>
    <property type="match status" value="1"/>
</dbReference>
<dbReference type="AlphaFoldDB" id="A0A9E7TKJ4"/>
<evidence type="ECO:0000256" key="6">
    <source>
        <dbReference type="SAM" id="Phobius"/>
    </source>
</evidence>
<dbReference type="Proteomes" id="UP001060368">
    <property type="component" value="Chromosome"/>
</dbReference>
<feature type="transmembrane region" description="Helical" evidence="6">
    <location>
        <begin position="279"/>
        <end position="300"/>
    </location>
</feature>
<feature type="transmembrane region" description="Helical" evidence="6">
    <location>
        <begin position="251"/>
        <end position="273"/>
    </location>
</feature>